<dbReference type="Pfam" id="PF00226">
    <property type="entry name" value="DnaJ"/>
    <property type="match status" value="1"/>
</dbReference>
<dbReference type="FunFam" id="1.10.287.110:FF:000021">
    <property type="entry name" value="DnaJ (Hsp40) homolog, subfamily B, member 2"/>
    <property type="match status" value="1"/>
</dbReference>
<keyword evidence="4" id="KW-1185">Reference proteome</keyword>
<dbReference type="PRINTS" id="PR00625">
    <property type="entry name" value="JDOMAIN"/>
</dbReference>
<dbReference type="InterPro" id="IPR036869">
    <property type="entry name" value="J_dom_sf"/>
</dbReference>
<gene>
    <name evidence="3" type="ORF">BaRGS_00034447</name>
</gene>
<organism evidence="3 4">
    <name type="scientific">Batillaria attramentaria</name>
    <dbReference type="NCBI Taxonomy" id="370345"/>
    <lineage>
        <taxon>Eukaryota</taxon>
        <taxon>Metazoa</taxon>
        <taxon>Spiralia</taxon>
        <taxon>Lophotrochozoa</taxon>
        <taxon>Mollusca</taxon>
        <taxon>Gastropoda</taxon>
        <taxon>Caenogastropoda</taxon>
        <taxon>Sorbeoconcha</taxon>
        <taxon>Cerithioidea</taxon>
        <taxon>Batillariidae</taxon>
        <taxon>Batillaria</taxon>
    </lineage>
</organism>
<accession>A0ABD0JHC7</accession>
<dbReference type="InterPro" id="IPR018253">
    <property type="entry name" value="DnaJ_domain_CS"/>
</dbReference>
<evidence type="ECO:0000256" key="1">
    <source>
        <dbReference type="ARBA" id="ARBA00023186"/>
    </source>
</evidence>
<comment type="caution">
    <text evidence="3">The sequence shown here is derived from an EMBL/GenBank/DDBJ whole genome shotgun (WGS) entry which is preliminary data.</text>
</comment>
<evidence type="ECO:0000259" key="2">
    <source>
        <dbReference type="PROSITE" id="PS50076"/>
    </source>
</evidence>
<dbReference type="GO" id="GO:0005737">
    <property type="term" value="C:cytoplasm"/>
    <property type="evidence" value="ECO:0007669"/>
    <property type="project" value="UniProtKB-ARBA"/>
</dbReference>
<evidence type="ECO:0000313" key="3">
    <source>
        <dbReference type="EMBL" id="KAK7474312.1"/>
    </source>
</evidence>
<dbReference type="PROSITE" id="PS00636">
    <property type="entry name" value="DNAJ_1"/>
    <property type="match status" value="1"/>
</dbReference>
<evidence type="ECO:0000313" key="4">
    <source>
        <dbReference type="Proteomes" id="UP001519460"/>
    </source>
</evidence>
<keyword evidence="1" id="KW-0143">Chaperone</keyword>
<feature type="domain" description="J" evidence="2">
    <location>
        <begin position="9"/>
        <end position="75"/>
    </location>
</feature>
<dbReference type="SMART" id="SM00271">
    <property type="entry name" value="DnaJ"/>
    <property type="match status" value="1"/>
</dbReference>
<dbReference type="InterPro" id="IPR043183">
    <property type="entry name" value="DNJB2/6-like"/>
</dbReference>
<dbReference type="CDD" id="cd06257">
    <property type="entry name" value="DnaJ"/>
    <property type="match status" value="1"/>
</dbReference>
<dbReference type="SUPFAM" id="SSF46565">
    <property type="entry name" value="Chaperone J-domain"/>
    <property type="match status" value="1"/>
</dbReference>
<dbReference type="Proteomes" id="UP001519460">
    <property type="component" value="Unassembled WGS sequence"/>
</dbReference>
<dbReference type="PANTHER" id="PTHR45168">
    <property type="entry name" value="DNAJ HOMOLOG SUBFAMILY B MEMBER 2"/>
    <property type="match status" value="1"/>
</dbReference>
<dbReference type="Gene3D" id="1.10.287.110">
    <property type="entry name" value="DnaJ domain"/>
    <property type="match status" value="1"/>
</dbReference>
<sequence>MPAHKRDVCYYEVLGIERVATEREVKKAYRRLALKWHPDKNPNNKDEAERKFKEISEAYDVLSDKKKREVYDRYGKDAVHGASMEDDFAGGGHVHHGNFHFHFRSPEEIFRDFFGTDDPFSRIFGGGMQTGNMFEQSFTGFPSSSDGFFSSSFFSADPFSSQG</sequence>
<dbReference type="EMBL" id="JACVVK020000440">
    <property type="protein sequence ID" value="KAK7474312.1"/>
    <property type="molecule type" value="Genomic_DNA"/>
</dbReference>
<reference evidence="3 4" key="1">
    <citation type="journal article" date="2023" name="Sci. Data">
        <title>Genome assembly of the Korean intertidal mud-creeper Batillaria attramentaria.</title>
        <authorList>
            <person name="Patra A.K."/>
            <person name="Ho P.T."/>
            <person name="Jun S."/>
            <person name="Lee S.J."/>
            <person name="Kim Y."/>
            <person name="Won Y.J."/>
        </authorList>
    </citation>
    <scope>NUCLEOTIDE SEQUENCE [LARGE SCALE GENOMIC DNA]</scope>
    <source>
        <strain evidence="3">Wonlab-2016</strain>
    </source>
</reference>
<dbReference type="PROSITE" id="PS50076">
    <property type="entry name" value="DNAJ_2"/>
    <property type="match status" value="1"/>
</dbReference>
<name>A0ABD0JHC7_9CAEN</name>
<dbReference type="InterPro" id="IPR001623">
    <property type="entry name" value="DnaJ_domain"/>
</dbReference>
<dbReference type="PANTHER" id="PTHR45168:SF3">
    <property type="entry name" value="DNAJ HEAT SHOCK PROTEIN FAMILY (HSP40) MEMBER B2"/>
    <property type="match status" value="1"/>
</dbReference>
<proteinExistence type="predicted"/>
<dbReference type="AlphaFoldDB" id="A0ABD0JHC7"/>
<protein>
    <recommendedName>
        <fullName evidence="2">J domain-containing protein</fullName>
    </recommendedName>
</protein>